<organism evidence="1">
    <name type="scientific">Picea glauca</name>
    <name type="common">White spruce</name>
    <name type="synonym">Pinus glauca</name>
    <dbReference type="NCBI Taxonomy" id="3330"/>
    <lineage>
        <taxon>Eukaryota</taxon>
        <taxon>Viridiplantae</taxon>
        <taxon>Streptophyta</taxon>
        <taxon>Embryophyta</taxon>
        <taxon>Tracheophyta</taxon>
        <taxon>Spermatophyta</taxon>
        <taxon>Pinopsida</taxon>
        <taxon>Pinidae</taxon>
        <taxon>Conifers I</taxon>
        <taxon>Pinales</taxon>
        <taxon>Pinaceae</taxon>
        <taxon>Picea</taxon>
    </lineage>
</organism>
<reference evidence="1" key="1">
    <citation type="journal article" date="2015" name="Genome Biol. Evol.">
        <title>Organellar Genomes of White Spruce (Picea glauca): Assembly and Annotation.</title>
        <authorList>
            <person name="Jackman S.D."/>
            <person name="Warren R.L."/>
            <person name="Gibb E.A."/>
            <person name="Vandervalk B.P."/>
            <person name="Mohamadi H."/>
            <person name="Chu J."/>
            <person name="Raymond A."/>
            <person name="Pleasance S."/>
            <person name="Coope R."/>
            <person name="Wildung M.R."/>
            <person name="Ritland C.E."/>
            <person name="Bousquet J."/>
            <person name="Jones S.J."/>
            <person name="Bohlmann J."/>
            <person name="Birol I."/>
        </authorList>
    </citation>
    <scope>NUCLEOTIDE SEQUENCE [LARGE SCALE GENOMIC DNA]</scope>
    <source>
        <tissue evidence="1">Flushing bud</tissue>
    </source>
</reference>
<name>A0A101M2D5_PICGL</name>
<evidence type="ECO:0000313" key="1">
    <source>
        <dbReference type="EMBL" id="KUM49694.1"/>
    </source>
</evidence>
<comment type="caution">
    <text evidence="1">The sequence shown here is derived from an EMBL/GenBank/DDBJ whole genome shotgun (WGS) entry which is preliminary data.</text>
</comment>
<protein>
    <submittedName>
        <fullName evidence="1">Uncharacterized protein</fullName>
    </submittedName>
</protein>
<gene>
    <name evidence="1" type="ORF">ABT39_MTgene2921</name>
</gene>
<dbReference type="AlphaFoldDB" id="A0A101M2D5"/>
<accession>A0A101M2D5</accession>
<proteinExistence type="predicted"/>
<sequence>MPVGQLNLELGLLLNMEPGKGNMELWSWEAGA</sequence>
<dbReference type="EMBL" id="LKAM01000002">
    <property type="protein sequence ID" value="KUM49694.1"/>
    <property type="molecule type" value="Genomic_DNA"/>
</dbReference>
<geneLocation type="mitochondrion" evidence="1"/>
<keyword evidence="1" id="KW-0496">Mitochondrion</keyword>